<dbReference type="Pfam" id="PF00083">
    <property type="entry name" value="Sugar_tr"/>
    <property type="match status" value="1"/>
</dbReference>
<proteinExistence type="inferred from homology"/>
<feature type="transmembrane region" description="Helical" evidence="8">
    <location>
        <begin position="525"/>
        <end position="543"/>
    </location>
</feature>
<feature type="transmembrane region" description="Helical" evidence="8">
    <location>
        <begin position="172"/>
        <end position="193"/>
    </location>
</feature>
<accession>A0A8H2ZRX7</accession>
<dbReference type="OrthoDB" id="6133115at2759"/>
<feature type="transmembrane region" description="Helical" evidence="8">
    <location>
        <begin position="267"/>
        <end position="285"/>
    </location>
</feature>
<feature type="transmembrane region" description="Helical" evidence="8">
    <location>
        <begin position="129"/>
        <end position="152"/>
    </location>
</feature>
<feature type="transmembrane region" description="Helical" evidence="8">
    <location>
        <begin position="430"/>
        <end position="448"/>
    </location>
</feature>
<dbReference type="PROSITE" id="PS50850">
    <property type="entry name" value="MFS"/>
    <property type="match status" value="1"/>
</dbReference>
<dbReference type="InterPro" id="IPR036259">
    <property type="entry name" value="MFS_trans_sf"/>
</dbReference>
<evidence type="ECO:0000256" key="4">
    <source>
        <dbReference type="ARBA" id="ARBA00022692"/>
    </source>
</evidence>
<dbReference type="InterPro" id="IPR005829">
    <property type="entry name" value="Sugar_transporter_CS"/>
</dbReference>
<keyword evidence="11" id="KW-1185">Reference proteome</keyword>
<name>A0A8H2ZRX7_9HELO</name>
<dbReference type="PANTHER" id="PTHR48022">
    <property type="entry name" value="PLASTIDIC GLUCOSE TRANSPORTER 4"/>
    <property type="match status" value="1"/>
</dbReference>
<keyword evidence="3 7" id="KW-0813">Transport</keyword>
<sequence length="618" mass="68193">MLRGVGGKRRILLPFPFGYLGSNILCARRERFCSQSFSEGTSKTVHKPLDPVRELRLKIESSIYFCRGSLSAREPFFNMLADEKIGAEETHQEHKDENNVAHVKVVSGDEAFAQAMLKEPPKTWSGRSFILYACAVVAFFCSTCNGFDGSMFNSLLAMEQFRKYFNVQNDGAWTGIVTSMYSIGSVVAIPFIGPAIDTWGRKVGIYIGASSIVLGTIIQSTTLHSSNVIGQFMGGRFLLGFGVGIVASAGPTYVVETSHPAHRGVVTAFYNTFWFVGSILASGAARGSANLSGNMAWQVPVWLQMAFPGLCICLAWALPESPRWQYVHGQREKAKAMLTRYHGEGNPNSIWVEMQLNEYEEYLEMDGADKRWWDYRALFKDRASRYRLACNCTIAIFGQWAGNGPLSYFISAVLDTAGITNSITQLNLNLGLNVMQFGLALFGASLVDKVGRRPLLLFANIGCAIVWIGATVSSSINSSTGSKSSGAAVVAMIFLFDAIFSIGFTPLQALYPVEVLSFEMRAKGMAFSNFAVSAATLVNQFAYPVALEKIKWKTYLVFVIWCPIQALVIYFFIPETKNRTLEELDNIFRAKNPRKASLEKKKLAIDDGANVVKVEEAI</sequence>
<feature type="transmembrane region" description="Helical" evidence="8">
    <location>
        <begin position="205"/>
        <end position="225"/>
    </location>
</feature>
<dbReference type="AlphaFoldDB" id="A0A8H2ZRX7"/>
<comment type="similarity">
    <text evidence="2 7">Belongs to the major facilitator superfamily. Sugar transporter (TC 2.A.1.1) family.</text>
</comment>
<evidence type="ECO:0000313" key="11">
    <source>
        <dbReference type="Proteomes" id="UP000624404"/>
    </source>
</evidence>
<dbReference type="SUPFAM" id="SSF103473">
    <property type="entry name" value="MFS general substrate transporter"/>
    <property type="match status" value="1"/>
</dbReference>
<dbReference type="InterPro" id="IPR003663">
    <property type="entry name" value="Sugar/inositol_transpt"/>
</dbReference>
<evidence type="ECO:0000256" key="5">
    <source>
        <dbReference type="ARBA" id="ARBA00022989"/>
    </source>
</evidence>
<evidence type="ECO:0000259" key="9">
    <source>
        <dbReference type="PROSITE" id="PS50850"/>
    </source>
</evidence>
<keyword evidence="5 8" id="KW-1133">Transmembrane helix</keyword>
<dbReference type="NCBIfam" id="TIGR00879">
    <property type="entry name" value="SP"/>
    <property type="match status" value="1"/>
</dbReference>
<evidence type="ECO:0000256" key="7">
    <source>
        <dbReference type="RuleBase" id="RU003346"/>
    </source>
</evidence>
<dbReference type="GO" id="GO:0005351">
    <property type="term" value="F:carbohydrate:proton symporter activity"/>
    <property type="evidence" value="ECO:0007669"/>
    <property type="project" value="TreeGrafter"/>
</dbReference>
<dbReference type="Proteomes" id="UP000624404">
    <property type="component" value="Unassembled WGS sequence"/>
</dbReference>
<feature type="domain" description="Major facilitator superfamily (MFS) profile" evidence="9">
    <location>
        <begin position="134"/>
        <end position="577"/>
    </location>
</feature>
<feature type="transmembrane region" description="Helical" evidence="8">
    <location>
        <begin position="237"/>
        <end position="255"/>
    </location>
</feature>
<reference evidence="10" key="1">
    <citation type="submission" date="2020-10" db="EMBL/GenBank/DDBJ databases">
        <authorList>
            <person name="Kusch S."/>
        </authorList>
    </citation>
    <scope>NUCLEOTIDE SEQUENCE</scope>
    <source>
        <strain evidence="10">SwB9</strain>
    </source>
</reference>
<evidence type="ECO:0000256" key="6">
    <source>
        <dbReference type="ARBA" id="ARBA00023136"/>
    </source>
</evidence>
<protein>
    <submittedName>
        <fullName evidence="10">6440a387-f3a4-4501-8649-d5472369909d</fullName>
    </submittedName>
</protein>
<keyword evidence="6 8" id="KW-0472">Membrane</keyword>
<feature type="transmembrane region" description="Helical" evidence="8">
    <location>
        <begin position="455"/>
        <end position="476"/>
    </location>
</feature>
<dbReference type="InterPro" id="IPR005828">
    <property type="entry name" value="MFS_sugar_transport-like"/>
</dbReference>
<feature type="transmembrane region" description="Helical" evidence="8">
    <location>
        <begin position="388"/>
        <end position="410"/>
    </location>
</feature>
<dbReference type="EMBL" id="CAJHIA010000022">
    <property type="protein sequence ID" value="CAD6446920.1"/>
    <property type="molecule type" value="Genomic_DNA"/>
</dbReference>
<dbReference type="PANTHER" id="PTHR48022:SF13">
    <property type="entry name" value="MAJOR FACILITATOR SUPERFAMILY (MFS) PROFILE DOMAIN-CONTAINING PROTEIN"/>
    <property type="match status" value="1"/>
</dbReference>
<dbReference type="Gene3D" id="1.20.1250.20">
    <property type="entry name" value="MFS general substrate transporter like domains"/>
    <property type="match status" value="1"/>
</dbReference>
<feature type="transmembrane region" description="Helical" evidence="8">
    <location>
        <begin position="488"/>
        <end position="513"/>
    </location>
</feature>
<evidence type="ECO:0000256" key="8">
    <source>
        <dbReference type="SAM" id="Phobius"/>
    </source>
</evidence>
<dbReference type="GO" id="GO:0016020">
    <property type="term" value="C:membrane"/>
    <property type="evidence" value="ECO:0007669"/>
    <property type="project" value="UniProtKB-SubCell"/>
</dbReference>
<dbReference type="InterPro" id="IPR020846">
    <property type="entry name" value="MFS_dom"/>
</dbReference>
<comment type="caution">
    <text evidence="10">The sequence shown here is derived from an EMBL/GenBank/DDBJ whole genome shotgun (WGS) entry which is preliminary data.</text>
</comment>
<evidence type="ECO:0000256" key="1">
    <source>
        <dbReference type="ARBA" id="ARBA00004141"/>
    </source>
</evidence>
<comment type="subcellular location">
    <subcellularLocation>
        <location evidence="1">Membrane</location>
        <topology evidence="1">Multi-pass membrane protein</topology>
    </subcellularLocation>
</comment>
<evidence type="ECO:0000313" key="10">
    <source>
        <dbReference type="EMBL" id="CAD6446920.1"/>
    </source>
</evidence>
<feature type="transmembrane region" description="Helical" evidence="8">
    <location>
        <begin position="297"/>
        <end position="318"/>
    </location>
</feature>
<dbReference type="InterPro" id="IPR050360">
    <property type="entry name" value="MFS_Sugar_Transporters"/>
</dbReference>
<gene>
    <name evidence="10" type="ORF">SCLTRI_LOCUS6708</name>
</gene>
<evidence type="ECO:0000256" key="2">
    <source>
        <dbReference type="ARBA" id="ARBA00010992"/>
    </source>
</evidence>
<dbReference type="FunFam" id="1.20.1250.20:FF:000217">
    <property type="entry name" value="MFS lactose permease, putative"/>
    <property type="match status" value="1"/>
</dbReference>
<keyword evidence="4 8" id="KW-0812">Transmembrane</keyword>
<feature type="transmembrane region" description="Helical" evidence="8">
    <location>
        <begin position="555"/>
        <end position="573"/>
    </location>
</feature>
<dbReference type="PROSITE" id="PS00217">
    <property type="entry name" value="SUGAR_TRANSPORT_2"/>
    <property type="match status" value="1"/>
</dbReference>
<evidence type="ECO:0000256" key="3">
    <source>
        <dbReference type="ARBA" id="ARBA00022448"/>
    </source>
</evidence>
<organism evidence="10 11">
    <name type="scientific">Sclerotinia trifoliorum</name>
    <dbReference type="NCBI Taxonomy" id="28548"/>
    <lineage>
        <taxon>Eukaryota</taxon>
        <taxon>Fungi</taxon>
        <taxon>Dikarya</taxon>
        <taxon>Ascomycota</taxon>
        <taxon>Pezizomycotina</taxon>
        <taxon>Leotiomycetes</taxon>
        <taxon>Helotiales</taxon>
        <taxon>Sclerotiniaceae</taxon>
        <taxon>Sclerotinia</taxon>
    </lineage>
</organism>